<name>A0A498DCT6_9BACI</name>
<protein>
    <submittedName>
        <fullName evidence="2">VOC family protein</fullName>
    </submittedName>
</protein>
<dbReference type="Gene3D" id="3.10.180.10">
    <property type="entry name" value="2,3-Dihydroxybiphenyl 1,2-Dioxygenase, domain 1"/>
    <property type="match status" value="1"/>
</dbReference>
<evidence type="ECO:0000313" key="3">
    <source>
        <dbReference type="Proteomes" id="UP000270219"/>
    </source>
</evidence>
<evidence type="ECO:0000259" key="1">
    <source>
        <dbReference type="PROSITE" id="PS51819"/>
    </source>
</evidence>
<accession>A0A498DCT6</accession>
<dbReference type="Pfam" id="PF00903">
    <property type="entry name" value="Glyoxalase"/>
    <property type="match status" value="1"/>
</dbReference>
<dbReference type="SUPFAM" id="SSF54593">
    <property type="entry name" value="Glyoxalase/Bleomycin resistance protein/Dihydroxybiphenyl dioxygenase"/>
    <property type="match status" value="1"/>
</dbReference>
<dbReference type="EMBL" id="RCHR01000002">
    <property type="protein sequence ID" value="RLL46787.1"/>
    <property type="molecule type" value="Genomic_DNA"/>
</dbReference>
<dbReference type="InterPro" id="IPR004360">
    <property type="entry name" value="Glyas_Fos-R_dOase_dom"/>
</dbReference>
<comment type="caution">
    <text evidence="2">The sequence shown here is derived from an EMBL/GenBank/DDBJ whole genome shotgun (WGS) entry which is preliminary data.</text>
</comment>
<proteinExistence type="predicted"/>
<dbReference type="OrthoDB" id="2156128at2"/>
<dbReference type="InterPro" id="IPR029068">
    <property type="entry name" value="Glyas_Bleomycin-R_OHBP_Dase"/>
</dbReference>
<keyword evidence="3" id="KW-1185">Reference proteome</keyword>
<dbReference type="InterPro" id="IPR037523">
    <property type="entry name" value="VOC_core"/>
</dbReference>
<dbReference type="PANTHER" id="PTHR34109">
    <property type="entry name" value="BNAUNNG04460D PROTEIN-RELATED"/>
    <property type="match status" value="1"/>
</dbReference>
<feature type="domain" description="VOC" evidence="1">
    <location>
        <begin position="1"/>
        <end position="125"/>
    </location>
</feature>
<dbReference type="CDD" id="cd07246">
    <property type="entry name" value="VOC_like"/>
    <property type="match status" value="1"/>
</dbReference>
<dbReference type="Proteomes" id="UP000270219">
    <property type="component" value="Unassembled WGS sequence"/>
</dbReference>
<gene>
    <name evidence="2" type="ORF">D8M04_06180</name>
</gene>
<evidence type="ECO:0000313" key="2">
    <source>
        <dbReference type="EMBL" id="RLL46787.1"/>
    </source>
</evidence>
<dbReference type="AlphaFoldDB" id="A0A498DCT6"/>
<organism evidence="2 3">
    <name type="scientific">Oceanobacillus piezotolerans</name>
    <dbReference type="NCBI Taxonomy" id="2448030"/>
    <lineage>
        <taxon>Bacteria</taxon>
        <taxon>Bacillati</taxon>
        <taxon>Bacillota</taxon>
        <taxon>Bacilli</taxon>
        <taxon>Bacillales</taxon>
        <taxon>Bacillaceae</taxon>
        <taxon>Oceanobacillus</taxon>
    </lineage>
</organism>
<dbReference type="PROSITE" id="PS51819">
    <property type="entry name" value="VOC"/>
    <property type="match status" value="1"/>
</dbReference>
<sequence length="145" mass="16817">MVGVEIDMVVTDSLKALELYEKVFDIERVEVTDFPTGQNEVIFTLYGVRFHMLDENPQFGLKAPNTDAPQTIWFNILVNDIKETFTKAISEGCTEVQPVTELPDYGVSNATFNDPFGYHWMLHQIHKEVSFEERIELWEEKKDNL</sequence>
<reference evidence="2 3" key="1">
    <citation type="submission" date="2018-10" db="EMBL/GenBank/DDBJ databases">
        <title>Oceanobacillus sp. YLB-02 draft genome.</title>
        <authorList>
            <person name="Yu L."/>
        </authorList>
    </citation>
    <scope>NUCLEOTIDE SEQUENCE [LARGE SCALE GENOMIC DNA]</scope>
    <source>
        <strain evidence="2 3">YLB-02</strain>
    </source>
</reference>
<dbReference type="RefSeq" id="WP_121522038.1">
    <property type="nucleotide sequence ID" value="NZ_RCHR01000002.1"/>
</dbReference>